<dbReference type="RefSeq" id="WP_135188721.1">
    <property type="nucleotide sequence ID" value="NZ_SPUM01000033.1"/>
</dbReference>
<evidence type="ECO:0000313" key="3">
    <source>
        <dbReference type="Proteomes" id="UP000297258"/>
    </source>
</evidence>
<dbReference type="Proteomes" id="UP000297258">
    <property type="component" value="Unassembled WGS sequence"/>
</dbReference>
<keyword evidence="3" id="KW-1185">Reference proteome</keyword>
<dbReference type="Pfam" id="PF06812">
    <property type="entry name" value="ImpA_N"/>
    <property type="match status" value="1"/>
</dbReference>
<sequence length="344" mass="36528">MPLFELDALLAPVDEDQPCGPDLEGEPEYAALELLAHPTPERMVRVRDPSSGREVSKIIEGREADPHAVLAAALALLARSRDLRVTMLLLPAATRVAGLAGYADTVRLMLGLCRQHWSSVHPQLDPEDEFDPTMRLNILAACADAQYGLLALRAAPLAEARAVGRFTLRDLEAAAGDRGAGTGQPGVTRESLLAACQQGDQQELAARLAHASAALADLAALEALLQQETGRAPEVALARRLLQQAVALYREAAGAGSDSAEGQAAEDGAAAPLNRAGTPASRADAQRLLVQACEFLERAEPAHPAPLLVRRAIRLLDMNFLQIMQDLTPQSVAEIERLGGPGRS</sequence>
<dbReference type="InterPro" id="IPR017740">
    <property type="entry name" value="TssA-like"/>
</dbReference>
<dbReference type="PANTHER" id="PTHR37951:SF1">
    <property type="entry name" value="TYPE VI SECRETION SYSTEM COMPONENT TSSA1"/>
    <property type="match status" value="1"/>
</dbReference>
<dbReference type="EMBL" id="SPUM01000033">
    <property type="protein sequence ID" value="TFW33907.1"/>
    <property type="molecule type" value="Genomic_DNA"/>
</dbReference>
<proteinExistence type="predicted"/>
<comment type="caution">
    <text evidence="2">The sequence shown here is derived from an EMBL/GenBank/DDBJ whole genome shotgun (WGS) entry which is preliminary data.</text>
</comment>
<dbReference type="NCBIfam" id="TIGR03363">
    <property type="entry name" value="VI_chp_8"/>
    <property type="match status" value="1"/>
</dbReference>
<accession>A0A4Y9T2Z9</accession>
<reference evidence="2 3" key="1">
    <citation type="submission" date="2019-03" db="EMBL/GenBank/DDBJ databases">
        <title>Draft genome of Massilia hortus sp. nov., a novel bacterial species of the Oxalobacteraceae family.</title>
        <authorList>
            <person name="Peta V."/>
            <person name="Raths R."/>
            <person name="Bucking H."/>
        </authorList>
    </citation>
    <scope>NUCLEOTIDE SEQUENCE [LARGE SCALE GENOMIC DNA]</scope>
    <source>
        <strain evidence="2 3">ONC3</strain>
    </source>
</reference>
<dbReference type="InterPro" id="IPR010657">
    <property type="entry name" value="ImpA_N"/>
</dbReference>
<evidence type="ECO:0000313" key="2">
    <source>
        <dbReference type="EMBL" id="TFW33907.1"/>
    </source>
</evidence>
<organism evidence="2 3">
    <name type="scientific">Massilia horti</name>
    <dbReference type="NCBI Taxonomy" id="2562153"/>
    <lineage>
        <taxon>Bacteria</taxon>
        <taxon>Pseudomonadati</taxon>
        <taxon>Pseudomonadota</taxon>
        <taxon>Betaproteobacteria</taxon>
        <taxon>Burkholderiales</taxon>
        <taxon>Oxalobacteraceae</taxon>
        <taxon>Telluria group</taxon>
        <taxon>Massilia</taxon>
    </lineage>
</organism>
<name>A0A4Y9T2Z9_9BURK</name>
<gene>
    <name evidence="2" type="primary">tssA</name>
    <name evidence="2" type="ORF">E4O92_05345</name>
</gene>
<dbReference type="PANTHER" id="PTHR37951">
    <property type="entry name" value="CYTOPLASMIC PROTEIN-RELATED"/>
    <property type="match status" value="1"/>
</dbReference>
<dbReference type="AlphaFoldDB" id="A0A4Y9T2Z9"/>
<protein>
    <submittedName>
        <fullName evidence="2">Type VI secretion system protein TssA</fullName>
    </submittedName>
</protein>
<feature type="domain" description="ImpA N-terminal" evidence="1">
    <location>
        <begin position="10"/>
        <end position="141"/>
    </location>
</feature>
<dbReference type="OrthoDB" id="9771118at2"/>
<evidence type="ECO:0000259" key="1">
    <source>
        <dbReference type="Pfam" id="PF06812"/>
    </source>
</evidence>